<protein>
    <submittedName>
        <fullName evidence="1">Uncharacterized protein</fullName>
    </submittedName>
</protein>
<dbReference type="EMBL" id="MU825883">
    <property type="protein sequence ID" value="KAJ7384977.1"/>
    <property type="molecule type" value="Genomic_DNA"/>
</dbReference>
<proteinExistence type="predicted"/>
<dbReference type="Proteomes" id="UP001163046">
    <property type="component" value="Unassembled WGS sequence"/>
</dbReference>
<dbReference type="AlphaFoldDB" id="A0A9W9ZNR3"/>
<evidence type="ECO:0000313" key="2">
    <source>
        <dbReference type="Proteomes" id="UP001163046"/>
    </source>
</evidence>
<organism evidence="1 2">
    <name type="scientific">Desmophyllum pertusum</name>
    <dbReference type="NCBI Taxonomy" id="174260"/>
    <lineage>
        <taxon>Eukaryota</taxon>
        <taxon>Metazoa</taxon>
        <taxon>Cnidaria</taxon>
        <taxon>Anthozoa</taxon>
        <taxon>Hexacorallia</taxon>
        <taxon>Scleractinia</taxon>
        <taxon>Caryophylliina</taxon>
        <taxon>Caryophylliidae</taxon>
        <taxon>Desmophyllum</taxon>
    </lineage>
</organism>
<name>A0A9W9ZNR3_9CNID</name>
<sequence>MCTKSIYAGFAELRRHMISHCIIHVSAREALNLYIKNVWFNGLSTAKRNIVNYVTIGSLSNQFTHQTCHTDCLSRTLLAA</sequence>
<gene>
    <name evidence="1" type="ORF">OS493_018666</name>
</gene>
<accession>A0A9W9ZNR3</accession>
<evidence type="ECO:0000313" key="1">
    <source>
        <dbReference type="EMBL" id="KAJ7384977.1"/>
    </source>
</evidence>
<keyword evidence="2" id="KW-1185">Reference proteome</keyword>
<comment type="caution">
    <text evidence="1">The sequence shown here is derived from an EMBL/GenBank/DDBJ whole genome shotgun (WGS) entry which is preliminary data.</text>
</comment>
<reference evidence="1" key="1">
    <citation type="submission" date="2023-01" db="EMBL/GenBank/DDBJ databases">
        <title>Genome assembly of the deep-sea coral Lophelia pertusa.</title>
        <authorList>
            <person name="Herrera S."/>
            <person name="Cordes E."/>
        </authorList>
    </citation>
    <scope>NUCLEOTIDE SEQUENCE</scope>
    <source>
        <strain evidence="1">USNM1676648</strain>
        <tissue evidence="1">Polyp</tissue>
    </source>
</reference>